<evidence type="ECO:0000313" key="4">
    <source>
        <dbReference type="Proteomes" id="UP000321947"/>
    </source>
</evidence>
<evidence type="ECO:0000313" key="3">
    <source>
        <dbReference type="Proteomes" id="UP000321393"/>
    </source>
</evidence>
<name>A0A5A7THZ1_CUCMM</name>
<dbReference type="Proteomes" id="UP000321947">
    <property type="component" value="Unassembled WGS sequence"/>
</dbReference>
<dbReference type="Pfam" id="PF14223">
    <property type="entry name" value="Retrotran_gag_2"/>
    <property type="match status" value="1"/>
</dbReference>
<dbReference type="OrthoDB" id="1740512at2759"/>
<organism evidence="1 3">
    <name type="scientific">Cucumis melo var. makuwa</name>
    <name type="common">Oriental melon</name>
    <dbReference type="NCBI Taxonomy" id="1194695"/>
    <lineage>
        <taxon>Eukaryota</taxon>
        <taxon>Viridiplantae</taxon>
        <taxon>Streptophyta</taxon>
        <taxon>Embryophyta</taxon>
        <taxon>Tracheophyta</taxon>
        <taxon>Spermatophyta</taxon>
        <taxon>Magnoliopsida</taxon>
        <taxon>eudicotyledons</taxon>
        <taxon>Gunneridae</taxon>
        <taxon>Pentapetalae</taxon>
        <taxon>rosids</taxon>
        <taxon>fabids</taxon>
        <taxon>Cucurbitales</taxon>
        <taxon>Cucurbitaceae</taxon>
        <taxon>Benincaseae</taxon>
        <taxon>Cucumis</taxon>
    </lineage>
</organism>
<sequence length="131" mass="15331">MLFFLTLKKVVATCSTEKPKVSETNPMKEQVNSLTAWTKTDLICKNLILNGLIDELYDYYVTMSTTKEVWDALQEKYDTEEVGSKKYEGFKNILRHKTKKFSLESLITCLRIEEEARRHDQEVEVNTISRK</sequence>
<proteinExistence type="predicted"/>
<evidence type="ECO:0000313" key="2">
    <source>
        <dbReference type="EMBL" id="TYK16080.1"/>
    </source>
</evidence>
<dbReference type="AlphaFoldDB" id="A0A5A7THZ1"/>
<dbReference type="EMBL" id="SSTD01008349">
    <property type="protein sequence ID" value="TYK16080.1"/>
    <property type="molecule type" value="Genomic_DNA"/>
</dbReference>
<dbReference type="Proteomes" id="UP000321393">
    <property type="component" value="Unassembled WGS sequence"/>
</dbReference>
<reference evidence="3 4" key="1">
    <citation type="submission" date="2019-08" db="EMBL/GenBank/DDBJ databases">
        <title>Draft genome sequences of two oriental melons (Cucumis melo L. var makuwa).</title>
        <authorList>
            <person name="Kwon S.-Y."/>
        </authorList>
    </citation>
    <scope>NUCLEOTIDE SEQUENCE [LARGE SCALE GENOMIC DNA]</scope>
    <source>
        <strain evidence="4">cv. Chang Bougi</strain>
        <strain evidence="3">cv. SW 3</strain>
        <tissue evidence="1">Leaf</tissue>
    </source>
</reference>
<accession>A0A5A7THZ1</accession>
<dbReference type="EMBL" id="SSTE01016683">
    <property type="protein sequence ID" value="KAA0041281.1"/>
    <property type="molecule type" value="Genomic_DNA"/>
</dbReference>
<evidence type="ECO:0000313" key="1">
    <source>
        <dbReference type="EMBL" id="KAA0041281.1"/>
    </source>
</evidence>
<gene>
    <name evidence="2" type="ORF">E5676_scaffold32G001020</name>
    <name evidence="1" type="ORF">E6C27_scaffold128G002730</name>
</gene>
<protein>
    <submittedName>
        <fullName evidence="1">Uncharacterized protein</fullName>
    </submittedName>
</protein>
<comment type="caution">
    <text evidence="1">The sequence shown here is derived from an EMBL/GenBank/DDBJ whole genome shotgun (WGS) entry which is preliminary data.</text>
</comment>